<feature type="transmembrane region" description="Helical" evidence="1">
    <location>
        <begin position="145"/>
        <end position="162"/>
    </location>
</feature>
<dbReference type="Proteomes" id="UP001237737">
    <property type="component" value="Unassembled WGS sequence"/>
</dbReference>
<keyword evidence="1" id="KW-0472">Membrane</keyword>
<sequence length="218" mass="24242">MSPRVTAVSNLFAIVVAAVAWPALVLQYWLTMWSGFEGLALLRFFSFFTILSNVLVGLVAASAAMGGNWGPVRFWRGPRVRGLAAVSITVTCLVYATVLQSTWEPLGPQLIADRALHYVVPALYLVWWVALLPHGALAWRDALHWLWFPLLFALWTFARGAIVREYPYPFLDVERLGYGMALANALLVGMVFLVLGATFVVLDRALCRNRFSGGGRQR</sequence>
<evidence type="ECO:0000313" key="3">
    <source>
        <dbReference type="Proteomes" id="UP001237737"/>
    </source>
</evidence>
<organism evidence="2 3">
    <name type="scientific">Luteibacter jiangsuensis</name>
    <dbReference type="NCBI Taxonomy" id="637577"/>
    <lineage>
        <taxon>Bacteria</taxon>
        <taxon>Pseudomonadati</taxon>
        <taxon>Pseudomonadota</taxon>
        <taxon>Gammaproteobacteria</taxon>
        <taxon>Lysobacterales</taxon>
        <taxon>Rhodanobacteraceae</taxon>
        <taxon>Luteibacter</taxon>
    </lineage>
</organism>
<proteinExistence type="predicted"/>
<feature type="transmembrane region" description="Helical" evidence="1">
    <location>
        <begin position="115"/>
        <end position="133"/>
    </location>
</feature>
<dbReference type="NCBIfam" id="NF038065">
    <property type="entry name" value="Pr6Pr"/>
    <property type="match status" value="1"/>
</dbReference>
<gene>
    <name evidence="2" type="ORF">J2T07_002707</name>
</gene>
<dbReference type="RefSeq" id="WP_306850601.1">
    <property type="nucleotide sequence ID" value="NZ_JAUSSK010000003.1"/>
</dbReference>
<reference evidence="2 3" key="1">
    <citation type="submission" date="2023-07" db="EMBL/GenBank/DDBJ databases">
        <title>Sorghum-associated microbial communities from plants grown in Nebraska, USA.</title>
        <authorList>
            <person name="Schachtman D."/>
        </authorList>
    </citation>
    <scope>NUCLEOTIDE SEQUENCE [LARGE SCALE GENOMIC DNA]</scope>
    <source>
        <strain evidence="2 3">CC60</strain>
    </source>
</reference>
<feature type="transmembrane region" description="Helical" evidence="1">
    <location>
        <begin position="7"/>
        <end position="29"/>
    </location>
</feature>
<keyword evidence="1" id="KW-1133">Transmembrane helix</keyword>
<evidence type="ECO:0000313" key="2">
    <source>
        <dbReference type="EMBL" id="MDQ0010517.1"/>
    </source>
</evidence>
<feature type="transmembrane region" description="Helical" evidence="1">
    <location>
        <begin position="41"/>
        <end position="61"/>
    </location>
</feature>
<comment type="caution">
    <text evidence="2">The sequence shown here is derived from an EMBL/GenBank/DDBJ whole genome shotgun (WGS) entry which is preliminary data.</text>
</comment>
<keyword evidence="1" id="KW-0812">Transmembrane</keyword>
<evidence type="ECO:0000256" key="1">
    <source>
        <dbReference type="SAM" id="Phobius"/>
    </source>
</evidence>
<feature type="transmembrane region" description="Helical" evidence="1">
    <location>
        <begin position="182"/>
        <end position="202"/>
    </location>
</feature>
<evidence type="ECO:0008006" key="4">
    <source>
        <dbReference type="Google" id="ProtNLM"/>
    </source>
</evidence>
<dbReference type="EMBL" id="JAUSSK010000003">
    <property type="protein sequence ID" value="MDQ0010517.1"/>
    <property type="molecule type" value="Genomic_DNA"/>
</dbReference>
<protein>
    <recommendedName>
        <fullName evidence="4">FAR-17a/AIG1-like protein</fullName>
    </recommendedName>
</protein>
<feature type="transmembrane region" description="Helical" evidence="1">
    <location>
        <begin position="82"/>
        <end position="103"/>
    </location>
</feature>
<keyword evidence="3" id="KW-1185">Reference proteome</keyword>
<dbReference type="InterPro" id="IPR049713">
    <property type="entry name" value="Pr6Pr-like"/>
</dbReference>
<name>A0ABT9SZU0_9GAMM</name>
<accession>A0ABT9SZU0</accession>